<protein>
    <recommendedName>
        <fullName evidence="4">Reverse transcriptase domain-containing protein</fullName>
    </recommendedName>
</protein>
<accession>A0ABD0MTH8</accession>
<feature type="compositionally biased region" description="Polar residues" evidence="1">
    <location>
        <begin position="23"/>
        <end position="33"/>
    </location>
</feature>
<dbReference type="PANTHER" id="PTHR33050:SF7">
    <property type="entry name" value="RIBONUCLEASE H"/>
    <property type="match status" value="1"/>
</dbReference>
<gene>
    <name evidence="2" type="ORF">M9458_051808</name>
</gene>
<feature type="non-terminal residue" evidence="2">
    <location>
        <position position="1"/>
    </location>
</feature>
<name>A0ABD0MTH8_CIRMR</name>
<evidence type="ECO:0008006" key="4">
    <source>
        <dbReference type="Google" id="ProtNLM"/>
    </source>
</evidence>
<proteinExistence type="predicted"/>
<dbReference type="SUPFAM" id="SSF56672">
    <property type="entry name" value="DNA/RNA polymerases"/>
    <property type="match status" value="1"/>
</dbReference>
<keyword evidence="3" id="KW-1185">Reference proteome</keyword>
<sequence length="379" mass="41560">ACEDMPLSTLHSKVVFFMKKPRLTSTASRSGPPTSRKALPGKSPQAARPLCSPVELPDDFDSSSQYGPGLLFGASAGEEKVTAASEGGREPSDAEALPSQWRTQKWRPCSNGQPKRSGWSGILHLALNALGWMTGSWVMTVTPAHTRPQCLCSRNQDEEFVQQVTGVKKQTEAIKHILPRQGQQPACSATAQQAGPAARPAQHLSTGFKEPLSGFKAGEGPVDLPGSTLDEGTRLHPGCLPPVRRLPHAFLALHKILNRALHRFLFKTLTLKHCVRDQDCFVAIDLKDAYFHYKVLPFGLSLSLRVFMKVAEAALAPLREVGIRILNYLDWLILAHSKLSPVQSIFFLGVELDSVAMTVRLSQDRAQALKLRTATPKYF</sequence>
<dbReference type="InterPro" id="IPR043502">
    <property type="entry name" value="DNA/RNA_pol_sf"/>
</dbReference>
<dbReference type="AlphaFoldDB" id="A0ABD0MTH8"/>
<comment type="caution">
    <text evidence="2">The sequence shown here is derived from an EMBL/GenBank/DDBJ whole genome shotgun (WGS) entry which is preliminary data.</text>
</comment>
<feature type="region of interest" description="Disordered" evidence="1">
    <location>
        <begin position="21"/>
        <end position="115"/>
    </location>
</feature>
<evidence type="ECO:0000313" key="2">
    <source>
        <dbReference type="EMBL" id="KAL0152875.1"/>
    </source>
</evidence>
<dbReference type="Proteomes" id="UP001529510">
    <property type="component" value="Unassembled WGS sequence"/>
</dbReference>
<reference evidence="2 3" key="1">
    <citation type="submission" date="2024-05" db="EMBL/GenBank/DDBJ databases">
        <title>Genome sequencing and assembly of Indian major carp, Cirrhinus mrigala (Hamilton, 1822).</title>
        <authorList>
            <person name="Mohindra V."/>
            <person name="Chowdhury L.M."/>
            <person name="Lal K."/>
            <person name="Jena J.K."/>
        </authorList>
    </citation>
    <scope>NUCLEOTIDE SEQUENCE [LARGE SCALE GENOMIC DNA]</scope>
    <source>
        <strain evidence="2">CM1030</strain>
        <tissue evidence="2">Blood</tissue>
    </source>
</reference>
<evidence type="ECO:0000256" key="1">
    <source>
        <dbReference type="SAM" id="MobiDB-lite"/>
    </source>
</evidence>
<dbReference type="EMBL" id="JAMKFB020000168">
    <property type="protein sequence ID" value="KAL0152875.1"/>
    <property type="molecule type" value="Genomic_DNA"/>
</dbReference>
<dbReference type="InterPro" id="IPR052055">
    <property type="entry name" value="Hepadnavirus_pol/RT"/>
</dbReference>
<dbReference type="Gene3D" id="3.30.70.270">
    <property type="match status" value="1"/>
</dbReference>
<feature type="compositionally biased region" description="Basic and acidic residues" evidence="1">
    <location>
        <begin position="77"/>
        <end position="92"/>
    </location>
</feature>
<dbReference type="PANTHER" id="PTHR33050">
    <property type="entry name" value="REVERSE TRANSCRIPTASE DOMAIN-CONTAINING PROTEIN"/>
    <property type="match status" value="1"/>
</dbReference>
<dbReference type="InterPro" id="IPR043128">
    <property type="entry name" value="Rev_trsase/Diguanyl_cyclase"/>
</dbReference>
<organism evidence="2 3">
    <name type="scientific">Cirrhinus mrigala</name>
    <name type="common">Mrigala</name>
    <dbReference type="NCBI Taxonomy" id="683832"/>
    <lineage>
        <taxon>Eukaryota</taxon>
        <taxon>Metazoa</taxon>
        <taxon>Chordata</taxon>
        <taxon>Craniata</taxon>
        <taxon>Vertebrata</taxon>
        <taxon>Euteleostomi</taxon>
        <taxon>Actinopterygii</taxon>
        <taxon>Neopterygii</taxon>
        <taxon>Teleostei</taxon>
        <taxon>Ostariophysi</taxon>
        <taxon>Cypriniformes</taxon>
        <taxon>Cyprinidae</taxon>
        <taxon>Labeoninae</taxon>
        <taxon>Labeonini</taxon>
        <taxon>Cirrhinus</taxon>
    </lineage>
</organism>
<evidence type="ECO:0000313" key="3">
    <source>
        <dbReference type="Proteomes" id="UP001529510"/>
    </source>
</evidence>